<evidence type="ECO:0000313" key="3">
    <source>
        <dbReference type="Proteomes" id="UP001152795"/>
    </source>
</evidence>
<dbReference type="InterPro" id="IPR008042">
    <property type="entry name" value="Retrotrans_Pao"/>
</dbReference>
<feature type="region of interest" description="Disordered" evidence="1">
    <location>
        <begin position="283"/>
        <end position="304"/>
    </location>
</feature>
<gene>
    <name evidence="2" type="ORF">PACLA_8A008695</name>
</gene>
<sequence length="304" mass="34686">LAGVFDPLGLASPFIIKAKILTQQLRLLGLDWDDPIPNSHLTKWKAWLRRLPELELVSVPRCIQPKKKNVIESEIHTFCDALEEAFAAVVYLRSIYYDGDVRCSFLMAKTKVAPKKALSVARLELQAALLGARLANYVKEAMTRHIDRVFFWTDSKCVIGEDNWPKEMPVEELQQHEEIKPSKIFVAKSNPERAPVYADVDLERCSSLSKAQRVAALAHRFFNVCKGKKRKSSVVTVQELRVGLTALVRQCQREAFPDELQSLERTKSVSKRSKLLPFTPYLDENNECGYDRRPDEIETNDGEE</sequence>
<accession>A0A6S7IFT2</accession>
<protein>
    <submittedName>
        <fullName evidence="2">Uncharacterized protein</fullName>
    </submittedName>
</protein>
<dbReference type="Pfam" id="PF05380">
    <property type="entry name" value="Peptidase_A17"/>
    <property type="match status" value="1"/>
</dbReference>
<name>A0A6S7IFT2_PARCT</name>
<dbReference type="Proteomes" id="UP001152795">
    <property type="component" value="Unassembled WGS sequence"/>
</dbReference>
<reference evidence="2" key="1">
    <citation type="submission" date="2020-04" db="EMBL/GenBank/DDBJ databases">
        <authorList>
            <person name="Alioto T."/>
            <person name="Alioto T."/>
            <person name="Gomez Garrido J."/>
        </authorList>
    </citation>
    <scope>NUCLEOTIDE SEQUENCE</scope>
    <source>
        <strain evidence="2">A484AB</strain>
    </source>
</reference>
<keyword evidence="3" id="KW-1185">Reference proteome</keyword>
<evidence type="ECO:0000256" key="1">
    <source>
        <dbReference type="SAM" id="MobiDB-lite"/>
    </source>
</evidence>
<feature type="non-terminal residue" evidence="2">
    <location>
        <position position="1"/>
    </location>
</feature>
<organism evidence="2 3">
    <name type="scientific">Paramuricea clavata</name>
    <name type="common">Red gorgonian</name>
    <name type="synonym">Violescent sea-whip</name>
    <dbReference type="NCBI Taxonomy" id="317549"/>
    <lineage>
        <taxon>Eukaryota</taxon>
        <taxon>Metazoa</taxon>
        <taxon>Cnidaria</taxon>
        <taxon>Anthozoa</taxon>
        <taxon>Octocorallia</taxon>
        <taxon>Malacalcyonacea</taxon>
        <taxon>Plexauridae</taxon>
        <taxon>Paramuricea</taxon>
    </lineage>
</organism>
<evidence type="ECO:0000313" key="2">
    <source>
        <dbReference type="EMBL" id="CAB4015120.1"/>
    </source>
</evidence>
<proteinExistence type="predicted"/>
<comment type="caution">
    <text evidence="2">The sequence shown here is derived from an EMBL/GenBank/DDBJ whole genome shotgun (WGS) entry which is preliminary data.</text>
</comment>
<dbReference type="PANTHER" id="PTHR47331">
    <property type="entry name" value="PHD-TYPE DOMAIN-CONTAINING PROTEIN"/>
    <property type="match status" value="1"/>
</dbReference>
<dbReference type="EMBL" id="CACRXK020008588">
    <property type="protein sequence ID" value="CAB4015120.1"/>
    <property type="molecule type" value="Genomic_DNA"/>
</dbReference>
<dbReference type="AlphaFoldDB" id="A0A6S7IFT2"/>
<dbReference type="PANTHER" id="PTHR47331:SF1">
    <property type="entry name" value="GAG-LIKE PROTEIN"/>
    <property type="match status" value="1"/>
</dbReference>
<dbReference type="OrthoDB" id="8958038at2759"/>